<sequence length="67" mass="7330">MKKAALTGRRFGDLLDRVEKLGDRPRPGLRRQGFRNDPAGSGATRPELRLAEDIETTADSSVHGSLL</sequence>
<name>A0A161JMI0_9HYPH</name>
<dbReference type="EMBL" id="AP014809">
    <property type="protein sequence ID" value="BAU91812.1"/>
    <property type="molecule type" value="Genomic_DNA"/>
</dbReference>
<accession>A0A161JMI0</accession>
<feature type="compositionally biased region" description="Polar residues" evidence="1">
    <location>
        <begin position="57"/>
        <end position="67"/>
    </location>
</feature>
<evidence type="ECO:0000256" key="1">
    <source>
        <dbReference type="SAM" id="MobiDB-lite"/>
    </source>
</evidence>
<evidence type="ECO:0000313" key="2">
    <source>
        <dbReference type="EMBL" id="BAU91812.1"/>
    </source>
</evidence>
<evidence type="ECO:0000313" key="3">
    <source>
        <dbReference type="Proteomes" id="UP000218288"/>
    </source>
</evidence>
<dbReference type="AlphaFoldDB" id="A0A161JMI0"/>
<reference evidence="2 3" key="1">
    <citation type="journal article" date="2016" name="Genome Announc.">
        <title>Complete Genome Sequence of Methylobacterium populi P-1M, Isolated from Pink-Pigmented Household Biofilm.</title>
        <authorList>
            <person name="Morohoshi T."/>
            <person name="Ikeda T."/>
        </authorList>
    </citation>
    <scope>NUCLEOTIDE SEQUENCE [LARGE SCALE GENOMIC DNA]</scope>
    <source>
        <strain evidence="2 3">P-1M</strain>
    </source>
</reference>
<organism evidence="2 3">
    <name type="scientific">Methylorubrum populi</name>
    <dbReference type="NCBI Taxonomy" id="223967"/>
    <lineage>
        <taxon>Bacteria</taxon>
        <taxon>Pseudomonadati</taxon>
        <taxon>Pseudomonadota</taxon>
        <taxon>Alphaproteobacteria</taxon>
        <taxon>Hyphomicrobiales</taxon>
        <taxon>Methylobacteriaceae</taxon>
        <taxon>Methylorubrum</taxon>
    </lineage>
</organism>
<protein>
    <submittedName>
        <fullName evidence="2">Uncharacterized protein</fullName>
    </submittedName>
</protein>
<dbReference type="Proteomes" id="UP000218288">
    <property type="component" value="Chromosome"/>
</dbReference>
<gene>
    <name evidence="2" type="ORF">MPPM_3207</name>
</gene>
<proteinExistence type="predicted"/>
<feature type="region of interest" description="Disordered" evidence="1">
    <location>
        <begin position="17"/>
        <end position="67"/>
    </location>
</feature>
<feature type="compositionally biased region" description="Basic and acidic residues" evidence="1">
    <location>
        <begin position="17"/>
        <end position="26"/>
    </location>
</feature>